<keyword evidence="3" id="KW-1133">Transmembrane helix</keyword>
<feature type="domain" description="Tyrosine specific protein phosphatases" evidence="4">
    <location>
        <begin position="200"/>
        <end position="281"/>
    </location>
</feature>
<keyword evidence="6" id="KW-1185">Reference proteome</keyword>
<dbReference type="InterPro" id="IPR016130">
    <property type="entry name" value="Tyr_Pase_AS"/>
</dbReference>
<dbReference type="OrthoDB" id="21920at2"/>
<feature type="transmembrane region" description="Helical" evidence="3">
    <location>
        <begin position="48"/>
        <end position="69"/>
    </location>
</feature>
<evidence type="ECO:0000256" key="2">
    <source>
        <dbReference type="ARBA" id="ARBA00022912"/>
    </source>
</evidence>
<keyword evidence="3" id="KW-0812">Transmembrane</keyword>
<dbReference type="Pfam" id="PF00782">
    <property type="entry name" value="DSPc"/>
    <property type="match status" value="1"/>
</dbReference>
<dbReference type="AlphaFoldDB" id="A0A0H5DQQ8"/>
<dbReference type="RefSeq" id="WP_098038745.1">
    <property type="nucleotide sequence ID" value="NZ_CWGJ01000025.1"/>
</dbReference>
<dbReference type="PROSITE" id="PS00383">
    <property type="entry name" value="TYR_PHOSPHATASE_1"/>
    <property type="match status" value="1"/>
</dbReference>
<dbReference type="SUPFAM" id="SSF52799">
    <property type="entry name" value="(Phosphotyrosine protein) phosphatases II"/>
    <property type="match status" value="1"/>
</dbReference>
<name>A0A0H5DQQ8_9BACT</name>
<evidence type="ECO:0000256" key="3">
    <source>
        <dbReference type="SAM" id="Phobius"/>
    </source>
</evidence>
<keyword evidence="2" id="KW-0904">Protein phosphatase</keyword>
<dbReference type="InterPro" id="IPR000387">
    <property type="entry name" value="Tyr_Pase_dom"/>
</dbReference>
<dbReference type="InterPro" id="IPR000340">
    <property type="entry name" value="Dual-sp_phosphatase_cat-dom"/>
</dbReference>
<dbReference type="EMBL" id="CWGJ01000025">
    <property type="protein sequence ID" value="CRX38882.1"/>
    <property type="molecule type" value="Genomic_DNA"/>
</dbReference>
<sequence>MINIEGLRPTSAFYAAENDTAEVTTESKTARFAKEHPVFKDEACHFPLLKGLGLLLLIGALSATLVLTAPFSLHFIPLAIAGVIIAIPILNINFKGLVYETSLIFTRLSAGQQGWMHVVHETESAHGKGKLYLGGIPLHNYDHVEDFKSKNITEVVSLIEPFEQQSITFGGTPVSHADWEEAGIEQTLIPTSDFNPVPAEKLQQAVALIHDTLARGENVYVHCKAGRGRSATAVICYLLQYQREEIGLTKGAAVDSHAVAHAIAYVKTTRERINLNSRQQQAVLDYFEFLKKSS</sequence>
<dbReference type="SMART" id="SM00195">
    <property type="entry name" value="DSPc"/>
    <property type="match status" value="1"/>
</dbReference>
<protein>
    <submittedName>
        <fullName evidence="5">Protein tyrosine phosphatase</fullName>
    </submittedName>
</protein>
<keyword evidence="1" id="KW-0378">Hydrolase</keyword>
<dbReference type="Gene3D" id="3.90.190.10">
    <property type="entry name" value="Protein tyrosine phosphatase superfamily"/>
    <property type="match status" value="1"/>
</dbReference>
<evidence type="ECO:0000313" key="6">
    <source>
        <dbReference type="Proteomes" id="UP000220251"/>
    </source>
</evidence>
<proteinExistence type="predicted"/>
<dbReference type="Proteomes" id="UP000220251">
    <property type="component" value="Unassembled WGS sequence"/>
</dbReference>
<evidence type="ECO:0000259" key="4">
    <source>
        <dbReference type="PROSITE" id="PS50056"/>
    </source>
</evidence>
<dbReference type="PANTHER" id="PTHR46274">
    <property type="entry name" value="PHOSPHATIDYLINOSITOL PHOSPHATASE"/>
    <property type="match status" value="1"/>
</dbReference>
<accession>A0A0H5DQQ8</accession>
<keyword evidence="3" id="KW-0472">Membrane</keyword>
<dbReference type="InterPro" id="IPR029021">
    <property type="entry name" value="Prot-tyrosine_phosphatase-like"/>
</dbReference>
<evidence type="ECO:0000256" key="1">
    <source>
        <dbReference type="ARBA" id="ARBA00022801"/>
    </source>
</evidence>
<reference evidence="6" key="1">
    <citation type="submission" date="2015-06" db="EMBL/GenBank/DDBJ databases">
        <authorList>
            <person name="Bertelli C."/>
        </authorList>
    </citation>
    <scope>NUCLEOTIDE SEQUENCE [LARGE SCALE GENOMIC DNA]</scope>
    <source>
        <strain evidence="6">CRIB-30</strain>
    </source>
</reference>
<feature type="transmembrane region" description="Helical" evidence="3">
    <location>
        <begin position="75"/>
        <end position="94"/>
    </location>
</feature>
<organism evidence="5 6">
    <name type="scientific">Estrella lausannensis</name>
    <dbReference type="NCBI Taxonomy" id="483423"/>
    <lineage>
        <taxon>Bacteria</taxon>
        <taxon>Pseudomonadati</taxon>
        <taxon>Chlamydiota</taxon>
        <taxon>Chlamydiia</taxon>
        <taxon>Parachlamydiales</taxon>
        <taxon>Candidatus Criblamydiaceae</taxon>
        <taxon>Estrella</taxon>
    </lineage>
</organism>
<evidence type="ECO:0000313" key="5">
    <source>
        <dbReference type="EMBL" id="CRX38882.1"/>
    </source>
</evidence>
<dbReference type="FunFam" id="3.90.190.10:FF:000157">
    <property type="entry name" value="Protein-tyrosine phosphatase"/>
    <property type="match status" value="1"/>
</dbReference>
<dbReference type="PANTHER" id="PTHR46274:SF6">
    <property type="entry name" value="TYR_PHOSPHATASE_2 DOMAIN-CONTAINING PROTEIN"/>
    <property type="match status" value="1"/>
</dbReference>
<dbReference type="PROSITE" id="PS50056">
    <property type="entry name" value="TYR_PHOSPHATASE_2"/>
    <property type="match status" value="1"/>
</dbReference>
<dbReference type="InterPro" id="IPR020422">
    <property type="entry name" value="TYR_PHOSPHATASE_DUAL_dom"/>
</dbReference>
<dbReference type="GO" id="GO:0004721">
    <property type="term" value="F:phosphoprotein phosphatase activity"/>
    <property type="evidence" value="ECO:0007669"/>
    <property type="project" value="UniProtKB-KW"/>
</dbReference>
<gene>
    <name evidence="5" type="ORF">ELAC_1554</name>
</gene>